<comment type="caution">
    <text evidence="1">The sequence shown here is derived from an EMBL/GenBank/DDBJ whole genome shotgun (WGS) entry which is preliminary data.</text>
</comment>
<gene>
    <name evidence="1" type="ORF">T4E_7618</name>
</gene>
<proteinExistence type="predicted"/>
<dbReference type="AlphaFoldDB" id="A0A0V0XSF4"/>
<protein>
    <submittedName>
        <fullName evidence="1">Uncharacterized protein</fullName>
    </submittedName>
</protein>
<dbReference type="Proteomes" id="UP000054815">
    <property type="component" value="Unassembled WGS sequence"/>
</dbReference>
<evidence type="ECO:0000313" key="2">
    <source>
        <dbReference type="Proteomes" id="UP000054815"/>
    </source>
</evidence>
<name>A0A0V0XSF4_TRIPS</name>
<reference evidence="1 2" key="1">
    <citation type="submission" date="2015-01" db="EMBL/GenBank/DDBJ databases">
        <title>Evolution of Trichinella species and genotypes.</title>
        <authorList>
            <person name="Korhonen P.K."/>
            <person name="Edoardo P."/>
            <person name="Giuseppe L.R."/>
            <person name="Gasser R.B."/>
        </authorList>
    </citation>
    <scope>NUCLEOTIDE SEQUENCE [LARGE SCALE GENOMIC DNA]</scope>
    <source>
        <strain evidence="1">ISS141</strain>
    </source>
</reference>
<accession>A0A0V0XSF4</accession>
<dbReference type="EMBL" id="JYDU01000149">
    <property type="protein sequence ID" value="KRX90996.1"/>
    <property type="molecule type" value="Genomic_DNA"/>
</dbReference>
<sequence length="81" mass="9029">MTKPLVAVLVDHVDWRHTASAYETLVRTEQSGKEGFLLQLMLNCCFTTDLGSLSLWCMVCNVERQLAPVFDSKLGAELLAL</sequence>
<evidence type="ECO:0000313" key="1">
    <source>
        <dbReference type="EMBL" id="KRX90996.1"/>
    </source>
</evidence>
<organism evidence="1 2">
    <name type="scientific">Trichinella pseudospiralis</name>
    <name type="common">Parasitic roundworm</name>
    <dbReference type="NCBI Taxonomy" id="6337"/>
    <lineage>
        <taxon>Eukaryota</taxon>
        <taxon>Metazoa</taxon>
        <taxon>Ecdysozoa</taxon>
        <taxon>Nematoda</taxon>
        <taxon>Enoplea</taxon>
        <taxon>Dorylaimia</taxon>
        <taxon>Trichinellida</taxon>
        <taxon>Trichinellidae</taxon>
        <taxon>Trichinella</taxon>
    </lineage>
</organism>